<dbReference type="EMBL" id="CAXLJM020000162">
    <property type="protein sequence ID" value="CAL8145042.1"/>
    <property type="molecule type" value="Genomic_DNA"/>
</dbReference>
<sequence length="174" mass="19630">MFARVAYFKCEKDDLKDLPQSGSHQIAVTVENVRRKLECDERSTIYQISEDVGIRYGSVRTILHEHLGLSKLSALERVAYRAGGGPNQVSDAKVGWENNRHGLAALRFNINNRRRGCLSEGLFLLHDNAPYEKTLKRKRFQSDAGVIAAAQDFLSNQPTDFFLKGDYDVARKGD</sequence>
<accession>A0ABP1S6L1</accession>
<organism evidence="1 2">
    <name type="scientific">Orchesella dallaii</name>
    <dbReference type="NCBI Taxonomy" id="48710"/>
    <lineage>
        <taxon>Eukaryota</taxon>
        <taxon>Metazoa</taxon>
        <taxon>Ecdysozoa</taxon>
        <taxon>Arthropoda</taxon>
        <taxon>Hexapoda</taxon>
        <taxon>Collembola</taxon>
        <taxon>Entomobryomorpha</taxon>
        <taxon>Entomobryoidea</taxon>
        <taxon>Orchesellidae</taxon>
        <taxon>Orchesellinae</taxon>
        <taxon>Orchesella</taxon>
    </lineage>
</organism>
<evidence type="ECO:0000313" key="1">
    <source>
        <dbReference type="EMBL" id="CAL8145042.1"/>
    </source>
</evidence>
<comment type="caution">
    <text evidence="1">The sequence shown here is derived from an EMBL/GenBank/DDBJ whole genome shotgun (WGS) entry which is preliminary data.</text>
</comment>
<evidence type="ECO:0000313" key="2">
    <source>
        <dbReference type="Proteomes" id="UP001642540"/>
    </source>
</evidence>
<proteinExistence type="predicted"/>
<protein>
    <submittedName>
        <fullName evidence="1">Uncharacterized protein</fullName>
    </submittedName>
</protein>
<keyword evidence="2" id="KW-1185">Reference proteome</keyword>
<dbReference type="Proteomes" id="UP001642540">
    <property type="component" value="Unassembled WGS sequence"/>
</dbReference>
<name>A0ABP1S6L1_9HEXA</name>
<reference evidence="1 2" key="1">
    <citation type="submission" date="2024-08" db="EMBL/GenBank/DDBJ databases">
        <authorList>
            <person name="Cucini C."/>
            <person name="Frati F."/>
        </authorList>
    </citation>
    <scope>NUCLEOTIDE SEQUENCE [LARGE SCALE GENOMIC DNA]</scope>
</reference>
<gene>
    <name evidence="1" type="ORF">ODALV1_LOCUS30375</name>
</gene>